<dbReference type="InterPro" id="IPR045341">
    <property type="entry name" value="DUF6532"/>
</dbReference>
<evidence type="ECO:0000313" key="3">
    <source>
        <dbReference type="EMBL" id="KAF5365798.1"/>
    </source>
</evidence>
<name>A0A8H5LQI7_9AGAR</name>
<dbReference type="EMBL" id="JAACJP010000106">
    <property type="protein sequence ID" value="KAF5365798.1"/>
    <property type="molecule type" value="Genomic_DNA"/>
</dbReference>
<keyword evidence="4" id="KW-1185">Reference proteome</keyword>
<feature type="region of interest" description="Disordered" evidence="1">
    <location>
        <begin position="70"/>
        <end position="96"/>
    </location>
</feature>
<accession>A0A8H5LQI7</accession>
<dbReference type="AlphaFoldDB" id="A0A8H5LQI7"/>
<dbReference type="Pfam" id="PF20149">
    <property type="entry name" value="DUF6532"/>
    <property type="match status" value="1"/>
</dbReference>
<proteinExistence type="predicted"/>
<dbReference type="Proteomes" id="UP000565441">
    <property type="component" value="Unassembled WGS sequence"/>
</dbReference>
<protein>
    <recommendedName>
        <fullName evidence="2">DUF6532 domain-containing protein</fullName>
    </recommendedName>
</protein>
<reference evidence="3 4" key="1">
    <citation type="journal article" date="2020" name="ISME J.">
        <title>Uncovering the hidden diversity of litter-decomposition mechanisms in mushroom-forming fungi.</title>
        <authorList>
            <person name="Floudas D."/>
            <person name="Bentzer J."/>
            <person name="Ahren D."/>
            <person name="Johansson T."/>
            <person name="Persson P."/>
            <person name="Tunlid A."/>
        </authorList>
    </citation>
    <scope>NUCLEOTIDE SEQUENCE [LARGE SCALE GENOMIC DNA]</scope>
    <source>
        <strain evidence="3 4">CBS 661.87</strain>
    </source>
</reference>
<organism evidence="3 4">
    <name type="scientific">Tricholomella constricta</name>
    <dbReference type="NCBI Taxonomy" id="117010"/>
    <lineage>
        <taxon>Eukaryota</taxon>
        <taxon>Fungi</taxon>
        <taxon>Dikarya</taxon>
        <taxon>Basidiomycota</taxon>
        <taxon>Agaricomycotina</taxon>
        <taxon>Agaricomycetes</taxon>
        <taxon>Agaricomycetidae</taxon>
        <taxon>Agaricales</taxon>
        <taxon>Tricholomatineae</taxon>
        <taxon>Lyophyllaceae</taxon>
        <taxon>Tricholomella</taxon>
    </lineage>
</organism>
<evidence type="ECO:0000313" key="4">
    <source>
        <dbReference type="Proteomes" id="UP000565441"/>
    </source>
</evidence>
<evidence type="ECO:0000259" key="2">
    <source>
        <dbReference type="Pfam" id="PF20149"/>
    </source>
</evidence>
<comment type="caution">
    <text evidence="3">The sequence shown here is derived from an EMBL/GenBank/DDBJ whole genome shotgun (WGS) entry which is preliminary data.</text>
</comment>
<evidence type="ECO:0000256" key="1">
    <source>
        <dbReference type="SAM" id="MobiDB-lite"/>
    </source>
</evidence>
<sequence>MKYWDPSGTRTHEVKLPPSKTGHDIISQMFNKCWFGKAIHRRPQWFSKQTKVPLETIAFILTALSNSREPNTDEFISVTSPSSNPGRRSRPKKVQEDLLSNARECSLAYDDDDSNDDEDTPHDGTEAMLALFKANQSVSRINPVAE</sequence>
<gene>
    <name evidence="3" type="ORF">D9615_010690</name>
</gene>
<feature type="domain" description="DUF6532" evidence="2">
    <location>
        <begin position="21"/>
        <end position="66"/>
    </location>
</feature>